<feature type="region of interest" description="Disordered" evidence="1">
    <location>
        <begin position="180"/>
        <end position="208"/>
    </location>
</feature>
<evidence type="ECO:0000256" key="1">
    <source>
        <dbReference type="SAM" id="MobiDB-lite"/>
    </source>
</evidence>
<organism evidence="2">
    <name type="scientific">Timema tahoe</name>
    <dbReference type="NCBI Taxonomy" id="61484"/>
    <lineage>
        <taxon>Eukaryota</taxon>
        <taxon>Metazoa</taxon>
        <taxon>Ecdysozoa</taxon>
        <taxon>Arthropoda</taxon>
        <taxon>Hexapoda</taxon>
        <taxon>Insecta</taxon>
        <taxon>Pterygota</taxon>
        <taxon>Neoptera</taxon>
        <taxon>Polyneoptera</taxon>
        <taxon>Phasmatodea</taxon>
        <taxon>Timematodea</taxon>
        <taxon>Timematoidea</taxon>
        <taxon>Timematidae</taxon>
        <taxon>Timema</taxon>
    </lineage>
</organism>
<dbReference type="AlphaFoldDB" id="A0A7R9IEE0"/>
<gene>
    <name evidence="2" type="ORF">TTEB3V08_LOCUS4849</name>
</gene>
<protein>
    <submittedName>
        <fullName evidence="2">Uncharacterized protein</fullName>
    </submittedName>
</protein>
<reference evidence="2" key="1">
    <citation type="submission" date="2020-11" db="EMBL/GenBank/DDBJ databases">
        <authorList>
            <person name="Tran Van P."/>
        </authorList>
    </citation>
    <scope>NUCLEOTIDE SEQUENCE</scope>
</reference>
<dbReference type="EMBL" id="OE001445">
    <property type="protein sequence ID" value="CAD7456834.1"/>
    <property type="molecule type" value="Genomic_DNA"/>
</dbReference>
<proteinExistence type="predicted"/>
<accession>A0A7R9IEE0</accession>
<evidence type="ECO:0000313" key="2">
    <source>
        <dbReference type="EMBL" id="CAD7456834.1"/>
    </source>
</evidence>
<feature type="compositionally biased region" description="Polar residues" evidence="1">
    <location>
        <begin position="186"/>
        <end position="202"/>
    </location>
</feature>
<sequence>MIAGSRLSRENVADGSVIVHCTQERFEAQREVECPEIRIVNKSLFCYDWDMLWLLTRNFAALSPIVTAENVEAHHVLQLVRAISIFTLTTGLQSVAPFCQRRTSRTCRRKYTHICVEGEWETNLEKTPSVHLTEILNLGLPVIRSLIYYKSSALDHAATEAVIDADIFAELLNNNIQAEDGASGDADNNSSAVQEKPISSTAEAMDHI</sequence>
<name>A0A7R9IEE0_9NEOP</name>